<sequence>MEKTVRLEQVVNSRILTMISILVTLNLLGQDKIEGKYCLDYDLKIYSECIILYEDYTFDMTFGEHINKKSKLQGMWTYTNTILKLNFKEPHYNDSYKILVSESNNESDSVRVNFQIKDFKSGPMLGVNLIIKQKGVTLETDANGSLELFFKKNDSILYGYTEYLGYHNSYFSFDLKSNKMIEIYIDEFDINELKYGDNLKLEYGQNSLYMINENGKKIKWVKNK</sequence>
<evidence type="ECO:0000313" key="1">
    <source>
        <dbReference type="EMBL" id="MFD0931950.1"/>
    </source>
</evidence>
<protein>
    <recommendedName>
        <fullName evidence="3">Lipocalin-like domain-containing protein</fullName>
    </recommendedName>
</protein>
<dbReference type="Proteomes" id="UP001597049">
    <property type="component" value="Unassembled WGS sequence"/>
</dbReference>
<dbReference type="RefSeq" id="WP_379657276.1">
    <property type="nucleotide sequence ID" value="NZ_JBHTIV010000005.1"/>
</dbReference>
<name>A0ABW3GQ77_9FLAO</name>
<reference evidence="2" key="1">
    <citation type="journal article" date="2019" name="Int. J. Syst. Evol. Microbiol.">
        <title>The Global Catalogue of Microorganisms (GCM) 10K type strain sequencing project: providing services to taxonomists for standard genome sequencing and annotation.</title>
        <authorList>
            <consortium name="The Broad Institute Genomics Platform"/>
            <consortium name="The Broad Institute Genome Sequencing Center for Infectious Disease"/>
            <person name="Wu L."/>
            <person name="Ma J."/>
        </authorList>
    </citation>
    <scope>NUCLEOTIDE SEQUENCE [LARGE SCALE GENOMIC DNA]</scope>
    <source>
        <strain evidence="2">CCUG 56752</strain>
    </source>
</reference>
<dbReference type="EMBL" id="JBHTIV010000005">
    <property type="protein sequence ID" value="MFD0931950.1"/>
    <property type="molecule type" value="Genomic_DNA"/>
</dbReference>
<evidence type="ECO:0008006" key="3">
    <source>
        <dbReference type="Google" id="ProtNLM"/>
    </source>
</evidence>
<evidence type="ECO:0000313" key="2">
    <source>
        <dbReference type="Proteomes" id="UP001597049"/>
    </source>
</evidence>
<organism evidence="1 2">
    <name type="scientific">Psychroflexus salinarum</name>
    <dbReference type="NCBI Taxonomy" id="546024"/>
    <lineage>
        <taxon>Bacteria</taxon>
        <taxon>Pseudomonadati</taxon>
        <taxon>Bacteroidota</taxon>
        <taxon>Flavobacteriia</taxon>
        <taxon>Flavobacteriales</taxon>
        <taxon>Flavobacteriaceae</taxon>
        <taxon>Psychroflexus</taxon>
    </lineage>
</organism>
<proteinExistence type="predicted"/>
<gene>
    <name evidence="1" type="ORF">ACFQ0R_04980</name>
</gene>
<comment type="caution">
    <text evidence="1">The sequence shown here is derived from an EMBL/GenBank/DDBJ whole genome shotgun (WGS) entry which is preliminary data.</text>
</comment>
<keyword evidence="2" id="KW-1185">Reference proteome</keyword>
<accession>A0ABW3GQ77</accession>